<comment type="function">
    <text evidence="7">Regulates arginine biosynthesis genes.</text>
</comment>
<evidence type="ECO:0000313" key="12">
    <source>
        <dbReference type="Proteomes" id="UP000199136"/>
    </source>
</evidence>
<keyword evidence="12" id="KW-1185">Reference proteome</keyword>
<evidence type="ECO:0000313" key="11">
    <source>
        <dbReference type="EMBL" id="SFQ43609.1"/>
    </source>
</evidence>
<protein>
    <recommendedName>
        <fullName evidence="7 8">Arginine repressor</fullName>
    </recommendedName>
</protein>
<reference evidence="11 12" key="1">
    <citation type="submission" date="2016-10" db="EMBL/GenBank/DDBJ databases">
        <authorList>
            <person name="de Groot N.N."/>
        </authorList>
    </citation>
    <scope>NUCLEOTIDE SEQUENCE [LARGE SCALE GENOMIC DNA]</scope>
    <source>
        <strain evidence="11 12">DSM 20581</strain>
    </source>
</reference>
<sequence>MKKTNRQLAIKQIITNRDISTQDELLHYLKEEGVDATQATISRDIKEMNLIKTSTPQGGMKYTLYQTNNLSVEERLQSTLGDVVVKLERVQFMTILVTIPGNAHVAAALIDTIEFPEVVASVGGNDTCLLISKDEENAQKMYDYLKQFVNIH</sequence>
<dbReference type="InterPro" id="IPR036251">
    <property type="entry name" value="Arg_repress_C_sf"/>
</dbReference>
<dbReference type="Gene3D" id="3.30.1360.40">
    <property type="match status" value="1"/>
</dbReference>
<dbReference type="GO" id="GO:0003700">
    <property type="term" value="F:DNA-binding transcription factor activity"/>
    <property type="evidence" value="ECO:0007669"/>
    <property type="project" value="UniProtKB-UniRule"/>
</dbReference>
<evidence type="ECO:0000256" key="7">
    <source>
        <dbReference type="HAMAP-Rule" id="MF_00173"/>
    </source>
</evidence>
<dbReference type="HAMAP" id="MF_00173">
    <property type="entry name" value="Arg_repressor"/>
    <property type="match status" value="1"/>
</dbReference>
<keyword evidence="7" id="KW-0055">Arginine biosynthesis</keyword>
<dbReference type="SUPFAM" id="SSF55252">
    <property type="entry name" value="C-terminal domain of arginine repressor"/>
    <property type="match status" value="1"/>
</dbReference>
<feature type="domain" description="Arginine repressor DNA-binding" evidence="9">
    <location>
        <begin position="1"/>
        <end position="67"/>
    </location>
</feature>
<comment type="pathway">
    <text evidence="7">Amino-acid biosynthesis; L-arginine biosynthesis [regulation].</text>
</comment>
<dbReference type="STRING" id="82801.SAMN04488506_2011"/>
<dbReference type="GO" id="GO:0003677">
    <property type="term" value="F:DNA binding"/>
    <property type="evidence" value="ECO:0007669"/>
    <property type="project" value="UniProtKB-KW"/>
</dbReference>
<dbReference type="GO" id="GO:1900079">
    <property type="term" value="P:regulation of arginine biosynthetic process"/>
    <property type="evidence" value="ECO:0007669"/>
    <property type="project" value="UniProtKB-UniRule"/>
</dbReference>
<dbReference type="Gene3D" id="1.10.10.10">
    <property type="entry name" value="Winged helix-like DNA-binding domain superfamily/Winged helix DNA-binding domain"/>
    <property type="match status" value="1"/>
</dbReference>
<keyword evidence="3 7" id="KW-0963">Cytoplasm</keyword>
<evidence type="ECO:0000256" key="1">
    <source>
        <dbReference type="ARBA" id="ARBA00004496"/>
    </source>
</evidence>
<dbReference type="OrthoDB" id="9807089at2"/>
<organism evidence="11 12">
    <name type="scientific">Desemzia incerta</name>
    <dbReference type="NCBI Taxonomy" id="82801"/>
    <lineage>
        <taxon>Bacteria</taxon>
        <taxon>Bacillati</taxon>
        <taxon>Bacillota</taxon>
        <taxon>Bacilli</taxon>
        <taxon>Lactobacillales</taxon>
        <taxon>Carnobacteriaceae</taxon>
        <taxon>Desemzia</taxon>
    </lineage>
</organism>
<keyword evidence="4 7" id="KW-0805">Transcription regulation</keyword>
<evidence type="ECO:0000256" key="2">
    <source>
        <dbReference type="ARBA" id="ARBA00008316"/>
    </source>
</evidence>
<dbReference type="NCBIfam" id="TIGR01529">
    <property type="entry name" value="argR_whole"/>
    <property type="match status" value="1"/>
</dbReference>
<evidence type="ECO:0000256" key="5">
    <source>
        <dbReference type="ARBA" id="ARBA00023125"/>
    </source>
</evidence>
<evidence type="ECO:0000256" key="4">
    <source>
        <dbReference type="ARBA" id="ARBA00023015"/>
    </source>
</evidence>
<dbReference type="InterPro" id="IPR020900">
    <property type="entry name" value="Arg_repress_DNA-bd"/>
</dbReference>
<comment type="subcellular location">
    <subcellularLocation>
        <location evidence="1 7">Cytoplasm</location>
    </subcellularLocation>
</comment>
<dbReference type="EMBL" id="FOXW01000008">
    <property type="protein sequence ID" value="SFQ43609.1"/>
    <property type="molecule type" value="Genomic_DNA"/>
</dbReference>
<dbReference type="Pfam" id="PF01316">
    <property type="entry name" value="Arg_repressor"/>
    <property type="match status" value="1"/>
</dbReference>
<name>A0A1I5YHE8_9LACT</name>
<accession>A0A1I5YHE8</accession>
<comment type="similarity">
    <text evidence="2 7">Belongs to the ArgR family.</text>
</comment>
<dbReference type="InterPro" id="IPR001669">
    <property type="entry name" value="Arg_repress"/>
</dbReference>
<evidence type="ECO:0000259" key="10">
    <source>
        <dbReference type="Pfam" id="PF02863"/>
    </source>
</evidence>
<dbReference type="PRINTS" id="PR01467">
    <property type="entry name" value="ARGREPRESSOR"/>
</dbReference>
<dbReference type="GO" id="GO:0051259">
    <property type="term" value="P:protein complex oligomerization"/>
    <property type="evidence" value="ECO:0007669"/>
    <property type="project" value="InterPro"/>
</dbReference>
<keyword evidence="7" id="KW-0028">Amino-acid biosynthesis</keyword>
<gene>
    <name evidence="7" type="primary">argR</name>
    <name evidence="11" type="ORF">SAMN04488506_2011</name>
</gene>
<dbReference type="InterPro" id="IPR020899">
    <property type="entry name" value="Arg_repress_C"/>
</dbReference>
<dbReference type="Pfam" id="PF02863">
    <property type="entry name" value="Arg_repressor_C"/>
    <property type="match status" value="1"/>
</dbReference>
<dbReference type="PANTHER" id="PTHR34471">
    <property type="entry name" value="ARGININE REPRESSOR"/>
    <property type="match status" value="1"/>
</dbReference>
<keyword evidence="5 7" id="KW-0238">DNA-binding</keyword>
<evidence type="ECO:0000259" key="9">
    <source>
        <dbReference type="Pfam" id="PF01316"/>
    </source>
</evidence>
<dbReference type="Proteomes" id="UP000199136">
    <property type="component" value="Unassembled WGS sequence"/>
</dbReference>
<dbReference type="GO" id="GO:0034618">
    <property type="term" value="F:arginine binding"/>
    <property type="evidence" value="ECO:0007669"/>
    <property type="project" value="InterPro"/>
</dbReference>
<feature type="domain" description="Arginine repressor C-terminal" evidence="10">
    <location>
        <begin position="81"/>
        <end position="146"/>
    </location>
</feature>
<dbReference type="InterPro" id="IPR036390">
    <property type="entry name" value="WH_DNA-bd_sf"/>
</dbReference>
<dbReference type="AlphaFoldDB" id="A0A1I5YHE8"/>
<evidence type="ECO:0000256" key="8">
    <source>
        <dbReference type="NCBIfam" id="TIGR01529"/>
    </source>
</evidence>
<dbReference type="InterPro" id="IPR036388">
    <property type="entry name" value="WH-like_DNA-bd_sf"/>
</dbReference>
<dbReference type="PANTHER" id="PTHR34471:SF1">
    <property type="entry name" value="ARGININE REPRESSOR"/>
    <property type="match status" value="1"/>
</dbReference>
<evidence type="ECO:0000256" key="3">
    <source>
        <dbReference type="ARBA" id="ARBA00022490"/>
    </source>
</evidence>
<proteinExistence type="inferred from homology"/>
<dbReference type="GO" id="GO:0006526">
    <property type="term" value="P:L-arginine biosynthetic process"/>
    <property type="evidence" value="ECO:0007669"/>
    <property type="project" value="UniProtKB-UniPathway"/>
</dbReference>
<evidence type="ECO:0000256" key="6">
    <source>
        <dbReference type="ARBA" id="ARBA00023163"/>
    </source>
</evidence>
<dbReference type="RefSeq" id="WP_092481030.1">
    <property type="nucleotide sequence ID" value="NZ_CP126128.1"/>
</dbReference>
<keyword evidence="7" id="KW-0678">Repressor</keyword>
<dbReference type="SUPFAM" id="SSF46785">
    <property type="entry name" value="Winged helix' DNA-binding domain"/>
    <property type="match status" value="1"/>
</dbReference>
<dbReference type="GO" id="GO:0005737">
    <property type="term" value="C:cytoplasm"/>
    <property type="evidence" value="ECO:0007669"/>
    <property type="project" value="UniProtKB-SubCell"/>
</dbReference>
<dbReference type="UniPathway" id="UPA00068"/>
<keyword evidence="6 7" id="KW-0804">Transcription</keyword>